<accession>A0A6I3JB63</accession>
<dbReference type="PROSITE" id="PS00175">
    <property type="entry name" value="PG_MUTASE"/>
    <property type="match status" value="1"/>
</dbReference>
<dbReference type="Gene3D" id="3.40.50.1240">
    <property type="entry name" value="Phosphoglycerate mutase-like"/>
    <property type="match status" value="1"/>
</dbReference>
<evidence type="ECO:0000256" key="1">
    <source>
        <dbReference type="PIRSR" id="PIRSR613078-1"/>
    </source>
</evidence>
<dbReference type="RefSeq" id="WP_154614981.1">
    <property type="nucleotide sequence ID" value="NZ_CP053660.1"/>
</dbReference>
<dbReference type="Pfam" id="PF00300">
    <property type="entry name" value="His_Phos_1"/>
    <property type="match status" value="1"/>
</dbReference>
<dbReference type="PANTHER" id="PTHR48100">
    <property type="entry name" value="BROAD-SPECIFICITY PHOSPHATASE YOR283W-RELATED"/>
    <property type="match status" value="1"/>
</dbReference>
<evidence type="ECO:0000313" key="3">
    <source>
        <dbReference type="EMBL" id="MTB95356.1"/>
    </source>
</evidence>
<dbReference type="SMART" id="SM00855">
    <property type="entry name" value="PGAM"/>
    <property type="match status" value="1"/>
</dbReference>
<proteinExistence type="predicted"/>
<feature type="active site" description="Tele-phosphohistidine intermediate" evidence="1">
    <location>
        <position position="16"/>
    </location>
</feature>
<feature type="binding site" evidence="2">
    <location>
        <position position="65"/>
    </location>
    <ligand>
        <name>substrate</name>
    </ligand>
</feature>
<name>A0A6I3JB63_9ACTN</name>
<dbReference type="InterPro" id="IPR013078">
    <property type="entry name" value="His_Pase_superF_clade-1"/>
</dbReference>
<sequence length="219" mass="23109">MTSAESGPRRLVLLRHGQTAYNAEKRIQGQHDVELDATGHAQAAAAAPYVAAYRPTRLVTSDLARARQTAAYVAKETGLDAEHDPRLREAMLGVRETMTHAEYAAQAPAEFAAFLAGDWDVVPGGEGLAALRARMTDALRDALAATPAGETTVAVSHGGAIKVGVASLLGWPDEAARTLRALRNCHWLVLEQRPGAGAEPGLVVLAAYGLTPISSSERL</sequence>
<keyword evidence="4" id="KW-1185">Reference proteome</keyword>
<dbReference type="PANTHER" id="PTHR48100:SF62">
    <property type="entry name" value="GLUCOSYL-3-PHOSPHOGLYCERATE PHOSPHATASE"/>
    <property type="match status" value="1"/>
</dbReference>
<evidence type="ECO:0000256" key="2">
    <source>
        <dbReference type="PIRSR" id="PIRSR613078-2"/>
    </source>
</evidence>
<evidence type="ECO:0000313" key="4">
    <source>
        <dbReference type="Proteomes" id="UP000433406"/>
    </source>
</evidence>
<dbReference type="GO" id="GO:0005737">
    <property type="term" value="C:cytoplasm"/>
    <property type="evidence" value="ECO:0007669"/>
    <property type="project" value="TreeGrafter"/>
</dbReference>
<dbReference type="Proteomes" id="UP000433406">
    <property type="component" value="Unassembled WGS sequence"/>
</dbReference>
<feature type="binding site" evidence="2">
    <location>
        <begin position="15"/>
        <end position="22"/>
    </location>
    <ligand>
        <name>substrate</name>
    </ligand>
</feature>
<reference evidence="3 4" key="1">
    <citation type="submission" date="2019-10" db="EMBL/GenBank/DDBJ databases">
        <title>Nocardioides novel species isolated from the excrement of Marmot.</title>
        <authorList>
            <person name="Zhang G."/>
        </authorList>
    </citation>
    <scope>NUCLEOTIDE SEQUENCE [LARGE SCALE GENOMIC DNA]</scope>
    <source>
        <strain evidence="4">zg-579</strain>
    </source>
</reference>
<comment type="caution">
    <text evidence="3">The sequence shown here is derived from an EMBL/GenBank/DDBJ whole genome shotgun (WGS) entry which is preliminary data.</text>
</comment>
<dbReference type="InterPro" id="IPR029033">
    <property type="entry name" value="His_PPase_superfam"/>
</dbReference>
<feature type="active site" description="Proton donor/acceptor" evidence="1">
    <location>
        <position position="89"/>
    </location>
</feature>
<dbReference type="InterPro" id="IPR050275">
    <property type="entry name" value="PGM_Phosphatase"/>
</dbReference>
<protein>
    <submittedName>
        <fullName evidence="3">Histidine phosphatase family protein</fullName>
    </submittedName>
</protein>
<dbReference type="SUPFAM" id="SSF53254">
    <property type="entry name" value="Phosphoglycerate mutase-like"/>
    <property type="match status" value="1"/>
</dbReference>
<organism evidence="3 4">
    <name type="scientific">Nocardioides marmotae</name>
    <dbReference type="NCBI Taxonomy" id="2663857"/>
    <lineage>
        <taxon>Bacteria</taxon>
        <taxon>Bacillati</taxon>
        <taxon>Actinomycetota</taxon>
        <taxon>Actinomycetes</taxon>
        <taxon>Propionibacteriales</taxon>
        <taxon>Nocardioidaceae</taxon>
        <taxon>Nocardioides</taxon>
    </lineage>
</organism>
<dbReference type="CDD" id="cd07067">
    <property type="entry name" value="HP_PGM_like"/>
    <property type="match status" value="1"/>
</dbReference>
<gene>
    <name evidence="3" type="ORF">GGQ22_09685</name>
</gene>
<dbReference type="AlphaFoldDB" id="A0A6I3JB63"/>
<dbReference type="EMBL" id="WLCI01000010">
    <property type="protein sequence ID" value="MTB95356.1"/>
    <property type="molecule type" value="Genomic_DNA"/>
</dbReference>
<dbReference type="GO" id="GO:0016791">
    <property type="term" value="F:phosphatase activity"/>
    <property type="evidence" value="ECO:0007669"/>
    <property type="project" value="TreeGrafter"/>
</dbReference>
<dbReference type="InterPro" id="IPR001345">
    <property type="entry name" value="PG/BPGM_mutase_AS"/>
</dbReference>